<dbReference type="EMBL" id="OU896715">
    <property type="protein sequence ID" value="CAG9825693.1"/>
    <property type="molecule type" value="Genomic_DNA"/>
</dbReference>
<organism evidence="1 2">
    <name type="scientific">Phaedon cochleariae</name>
    <name type="common">Mustard beetle</name>
    <dbReference type="NCBI Taxonomy" id="80249"/>
    <lineage>
        <taxon>Eukaryota</taxon>
        <taxon>Metazoa</taxon>
        <taxon>Ecdysozoa</taxon>
        <taxon>Arthropoda</taxon>
        <taxon>Hexapoda</taxon>
        <taxon>Insecta</taxon>
        <taxon>Pterygota</taxon>
        <taxon>Neoptera</taxon>
        <taxon>Endopterygota</taxon>
        <taxon>Coleoptera</taxon>
        <taxon>Polyphaga</taxon>
        <taxon>Cucujiformia</taxon>
        <taxon>Chrysomeloidea</taxon>
        <taxon>Chrysomelidae</taxon>
        <taxon>Chrysomelinae</taxon>
        <taxon>Chrysomelini</taxon>
        <taxon>Phaedon</taxon>
    </lineage>
</organism>
<evidence type="ECO:0000313" key="1">
    <source>
        <dbReference type="EMBL" id="CAG9825693.1"/>
    </source>
</evidence>
<name>A0A9N9SMP3_PHACE</name>
<reference evidence="1" key="2">
    <citation type="submission" date="2022-10" db="EMBL/GenBank/DDBJ databases">
        <authorList>
            <consortium name="ENA_rothamsted_submissions"/>
            <consortium name="culmorum"/>
            <person name="King R."/>
        </authorList>
    </citation>
    <scope>NUCLEOTIDE SEQUENCE</scope>
</reference>
<dbReference type="AlphaFoldDB" id="A0A9N9SMP3"/>
<proteinExistence type="predicted"/>
<dbReference type="Proteomes" id="UP001153737">
    <property type="component" value="Chromosome 9"/>
</dbReference>
<keyword evidence="2" id="KW-1185">Reference proteome</keyword>
<sequence>MITALRMRTNSCANRVAMIRAGPVPDLKCRQCGTQLETLGHILASVARSRGNAVTVEPPTFVAPRSVNFKSDLVIQRQGRVLVVDVTVRHEDENNFAMGHNDKLHEYSQLLPQFRQSFVVTDAEVLPIVVGTRGAMPRRTIEGLSKLGITNERDFMDYNAPLRRPDRQPPWGVTPLTGARKLLVKLAARR</sequence>
<accession>A0A9N9SMP3</accession>
<dbReference type="OrthoDB" id="6779578at2759"/>
<gene>
    <name evidence="1" type="ORF">PHAECO_LOCUS12764</name>
</gene>
<protein>
    <submittedName>
        <fullName evidence="1">Uncharacterized protein</fullName>
    </submittedName>
</protein>
<evidence type="ECO:0000313" key="2">
    <source>
        <dbReference type="Proteomes" id="UP001153737"/>
    </source>
</evidence>
<reference evidence="1" key="1">
    <citation type="submission" date="2022-01" db="EMBL/GenBank/DDBJ databases">
        <authorList>
            <person name="King R."/>
        </authorList>
    </citation>
    <scope>NUCLEOTIDE SEQUENCE</scope>
</reference>